<feature type="transmembrane region" description="Helical" evidence="1">
    <location>
        <begin position="136"/>
        <end position="166"/>
    </location>
</feature>
<keyword evidence="3" id="KW-1185">Reference proteome</keyword>
<sequence>MNLPDILSPGMTLGAVCVGAVVAAILFGITTLQAGFYYKNYSDDLWVYRYSVASLWILDALHIALSTHALYYYLIKNFTAINHVVWCFKLQILFDVLIIMAVQSVYFPFMETFALILLNPHMLKSDVYSLIVDQSYYTVVLCFVILAVIAVFTGSGIYVIVHIYSLSNFLSVENIKKFISIAVSAAAGSESAIAVSMCYYLHKSRSVPNFTRSANSVLKDPPPVVVLSLAASQPLIHASMRIYTPIYAGFRLTTILRSLAPSVLHLRFTFKSVGKRTEGKALGSAVVVHAVM</sequence>
<name>A0AA39P3Z6_9AGAR</name>
<feature type="transmembrane region" description="Helical" evidence="1">
    <location>
        <begin position="50"/>
        <end position="71"/>
    </location>
</feature>
<feature type="transmembrane region" description="Helical" evidence="1">
    <location>
        <begin position="92"/>
        <end position="116"/>
    </location>
</feature>
<evidence type="ECO:0000313" key="2">
    <source>
        <dbReference type="EMBL" id="KAK0477160.1"/>
    </source>
</evidence>
<reference evidence="2" key="1">
    <citation type="submission" date="2023-06" db="EMBL/GenBank/DDBJ databases">
        <authorList>
            <consortium name="Lawrence Berkeley National Laboratory"/>
            <person name="Ahrendt S."/>
            <person name="Sahu N."/>
            <person name="Indic B."/>
            <person name="Wong-Bajracharya J."/>
            <person name="Merenyi Z."/>
            <person name="Ke H.-M."/>
            <person name="Monk M."/>
            <person name="Kocsube S."/>
            <person name="Drula E."/>
            <person name="Lipzen A."/>
            <person name="Balint B."/>
            <person name="Henrissat B."/>
            <person name="Andreopoulos B."/>
            <person name="Martin F.M."/>
            <person name="Harder C.B."/>
            <person name="Rigling D."/>
            <person name="Ford K.L."/>
            <person name="Foster G.D."/>
            <person name="Pangilinan J."/>
            <person name="Papanicolaou A."/>
            <person name="Barry K."/>
            <person name="LaButti K."/>
            <person name="Viragh M."/>
            <person name="Koriabine M."/>
            <person name="Yan M."/>
            <person name="Riley R."/>
            <person name="Champramary S."/>
            <person name="Plett K.L."/>
            <person name="Tsai I.J."/>
            <person name="Slot J."/>
            <person name="Sipos G."/>
            <person name="Plett J."/>
            <person name="Nagy L.G."/>
            <person name="Grigoriev I.V."/>
        </authorList>
    </citation>
    <scope>NUCLEOTIDE SEQUENCE</scope>
    <source>
        <strain evidence="2">HWK02</strain>
    </source>
</reference>
<keyword evidence="1" id="KW-1133">Transmembrane helix</keyword>
<dbReference type="AlphaFoldDB" id="A0AA39P3Z6"/>
<proteinExistence type="predicted"/>
<protein>
    <submittedName>
        <fullName evidence="2">Uncharacterized protein</fullName>
    </submittedName>
</protein>
<evidence type="ECO:0000256" key="1">
    <source>
        <dbReference type="SAM" id="Phobius"/>
    </source>
</evidence>
<organism evidence="2 3">
    <name type="scientific">Armillaria luteobubalina</name>
    <dbReference type="NCBI Taxonomy" id="153913"/>
    <lineage>
        <taxon>Eukaryota</taxon>
        <taxon>Fungi</taxon>
        <taxon>Dikarya</taxon>
        <taxon>Basidiomycota</taxon>
        <taxon>Agaricomycotina</taxon>
        <taxon>Agaricomycetes</taxon>
        <taxon>Agaricomycetidae</taxon>
        <taxon>Agaricales</taxon>
        <taxon>Marasmiineae</taxon>
        <taxon>Physalacriaceae</taxon>
        <taxon>Armillaria</taxon>
    </lineage>
</organism>
<dbReference type="EMBL" id="JAUEPU010000113">
    <property type="protein sequence ID" value="KAK0477160.1"/>
    <property type="molecule type" value="Genomic_DNA"/>
</dbReference>
<accession>A0AA39P3Z6</accession>
<keyword evidence="1" id="KW-0472">Membrane</keyword>
<comment type="caution">
    <text evidence="2">The sequence shown here is derived from an EMBL/GenBank/DDBJ whole genome shotgun (WGS) entry which is preliminary data.</text>
</comment>
<gene>
    <name evidence="2" type="ORF">EDD18DRAFT_1365628</name>
</gene>
<keyword evidence="1" id="KW-0812">Transmembrane</keyword>
<dbReference type="Proteomes" id="UP001175228">
    <property type="component" value="Unassembled WGS sequence"/>
</dbReference>
<evidence type="ECO:0000313" key="3">
    <source>
        <dbReference type="Proteomes" id="UP001175228"/>
    </source>
</evidence>
<feature type="transmembrane region" description="Helical" evidence="1">
    <location>
        <begin position="12"/>
        <end position="38"/>
    </location>
</feature>